<protein>
    <recommendedName>
        <fullName evidence="2">Conserved oligomeric Golgi complex subunit 5</fullName>
    </recommendedName>
</protein>
<dbReference type="HOGENOM" id="CLU_009839_0_0_1"/>
<sequence length="877" mass="95617">MTDYSVFAHPDFDPNDYANTVLAGEPYLAAASQTGAATLKSAKAGKSTTTGSDAEDISVAISKLSFNIEDVEKQLKNVVTTHHEDLLVQAAGVAELEGSLSSVKGGLTELDGSLDKLRQKIRTPYQTLTSHVTRLERLQQASDILRRTSRFVVLTRRLQMQLAEMDRSPEGATVSASASSATNGSAGSNGDLAGISRKSTDSLASSAGTAEEDEKERTIAKAALSIAELRDFKNAELSEEESSSSVDLSTVKAVSAYLPFIDSARSRVTSDMEQMVINGLKTLNQSFLASSLQTAHNLRVLPELVQNLVSDLSDAVEGRIRYAFDLTRIAKEVLPKDASSSGTASTLYKSRFRTEPTNITAPQWQAALWASLESLVEEMAECCIKVYTLEKVLTVKKDLATKVGFLDEAMKVLESKPSVSFWSALGQSLEKQVKDAAKGSTFLQQTLSAGYPRLLRLFHSFFAKIAVHTDTVYTPNHQSPETIIVLRSFNLFESLYLTRSTSRLNEVISAAFSSGARGPPGQSEGTNIARTIANELDSAKFDPLLVRAVAKNTATSLEGFVARADALISRERTVVSFLGPAATPQQVVNGQVATCMYHCWSRLDKLQDEYSDSVVSILKPGIESIHRKFESVVDPVLAAVRREVGAIIAKLHRLDFSDSADPMAAMGGGASPYMKDLAEKLTYVKTEVLVQFYVPEISREWVTATAKYVIRTFLLHASIAKPLGEMGKLQLTSDMTELEFALSAFMADAAQKRRGADWESVRAEYRALRAMRQLLFLETAHLASPAHTAGLPPLVVLHHILVRSPIALPHTLHGWAEAEYVRWVNEHTAQEAWTLVEGDLSHWEQVAEAEGADTGAAAEYVQLARAVLKSAYEQDET</sequence>
<feature type="domain" description="Conserved oligomeric Golgi complex subunit 5 N-terminal" evidence="6">
    <location>
        <begin position="6"/>
        <end position="158"/>
    </location>
</feature>
<evidence type="ECO:0000313" key="8">
    <source>
        <dbReference type="EMBL" id="KIP10909.1"/>
    </source>
</evidence>
<evidence type="ECO:0000256" key="4">
    <source>
        <dbReference type="ARBA" id="ARBA00023136"/>
    </source>
</evidence>
<dbReference type="PANTHER" id="PTHR13228:SF3">
    <property type="entry name" value="CONSERVED OLIGOMERIC GOLGI COMPLEX SUBUNIT 5"/>
    <property type="match status" value="1"/>
</dbReference>
<dbReference type="GO" id="GO:0017119">
    <property type="term" value="C:Golgi transport complex"/>
    <property type="evidence" value="ECO:0007669"/>
    <property type="project" value="InterPro"/>
</dbReference>
<organism evidence="8 9">
    <name type="scientific">Phlebiopsis gigantea (strain 11061_1 CR5-6)</name>
    <name type="common">White-rot fungus</name>
    <name type="synonym">Peniophora gigantea</name>
    <dbReference type="NCBI Taxonomy" id="745531"/>
    <lineage>
        <taxon>Eukaryota</taxon>
        <taxon>Fungi</taxon>
        <taxon>Dikarya</taxon>
        <taxon>Basidiomycota</taxon>
        <taxon>Agaricomycotina</taxon>
        <taxon>Agaricomycetes</taxon>
        <taxon>Polyporales</taxon>
        <taxon>Phanerochaetaceae</taxon>
        <taxon>Phlebiopsis</taxon>
    </lineage>
</organism>
<dbReference type="GO" id="GO:0006891">
    <property type="term" value="P:intra-Golgi vesicle-mediated transport"/>
    <property type="evidence" value="ECO:0007669"/>
    <property type="project" value="InterPro"/>
</dbReference>
<gene>
    <name evidence="8" type="ORF">PHLGIDRAFT_115048</name>
</gene>
<evidence type="ECO:0000256" key="5">
    <source>
        <dbReference type="SAM" id="MobiDB-lite"/>
    </source>
</evidence>
<dbReference type="InterPro" id="IPR049176">
    <property type="entry name" value="COG5_N"/>
</dbReference>
<name>A0A0C3NZN6_PHLG1</name>
<dbReference type="Pfam" id="PF20649">
    <property type="entry name" value="COG5_C"/>
    <property type="match status" value="1"/>
</dbReference>
<feature type="domain" description="Conserved oligomeric Golgi complex subunit 5 helical" evidence="7">
    <location>
        <begin position="248"/>
        <end position="462"/>
    </location>
</feature>
<evidence type="ECO:0000259" key="6">
    <source>
        <dbReference type="Pfam" id="PF10392"/>
    </source>
</evidence>
<evidence type="ECO:0000256" key="3">
    <source>
        <dbReference type="ARBA" id="ARBA00023034"/>
    </source>
</evidence>
<dbReference type="Pfam" id="PF10392">
    <property type="entry name" value="COG5_N"/>
    <property type="match status" value="1"/>
</dbReference>
<dbReference type="PANTHER" id="PTHR13228">
    <property type="entry name" value="CONSERVED OLIGOMERIC GOLGI COMPLEX COMPONENT 5"/>
    <property type="match status" value="1"/>
</dbReference>
<keyword evidence="9" id="KW-1185">Reference proteome</keyword>
<dbReference type="InterPro" id="IPR048485">
    <property type="entry name" value="COG5_helical"/>
</dbReference>
<keyword evidence="3" id="KW-0333">Golgi apparatus</keyword>
<feature type="compositionally biased region" description="Low complexity" evidence="5">
    <location>
        <begin position="171"/>
        <end position="190"/>
    </location>
</feature>
<dbReference type="EMBL" id="KN840450">
    <property type="protein sequence ID" value="KIP10909.1"/>
    <property type="molecule type" value="Genomic_DNA"/>
</dbReference>
<evidence type="ECO:0000256" key="1">
    <source>
        <dbReference type="ARBA" id="ARBA00004395"/>
    </source>
</evidence>
<dbReference type="STRING" id="745531.A0A0C3NZN6"/>
<dbReference type="OrthoDB" id="18786at2759"/>
<dbReference type="AlphaFoldDB" id="A0A0C3NZN6"/>
<keyword evidence="4" id="KW-0472">Membrane</keyword>
<comment type="subcellular location">
    <subcellularLocation>
        <location evidence="1">Golgi apparatus membrane</location>
        <topology evidence="1">Peripheral membrane protein</topology>
    </subcellularLocation>
</comment>
<evidence type="ECO:0000259" key="7">
    <source>
        <dbReference type="Pfam" id="PF20649"/>
    </source>
</evidence>
<dbReference type="Proteomes" id="UP000053257">
    <property type="component" value="Unassembled WGS sequence"/>
</dbReference>
<evidence type="ECO:0000313" key="9">
    <source>
        <dbReference type="Proteomes" id="UP000053257"/>
    </source>
</evidence>
<dbReference type="InterPro" id="IPR019465">
    <property type="entry name" value="Cog5"/>
</dbReference>
<accession>A0A0C3NZN6</accession>
<dbReference type="GO" id="GO:0000139">
    <property type="term" value="C:Golgi membrane"/>
    <property type="evidence" value="ECO:0007669"/>
    <property type="project" value="UniProtKB-SubCell"/>
</dbReference>
<feature type="region of interest" description="Disordered" evidence="5">
    <location>
        <begin position="164"/>
        <end position="216"/>
    </location>
</feature>
<evidence type="ECO:0000256" key="2">
    <source>
        <dbReference type="ARBA" id="ARBA00020974"/>
    </source>
</evidence>
<proteinExistence type="predicted"/>
<reference evidence="8 9" key="1">
    <citation type="journal article" date="2014" name="PLoS Genet.">
        <title>Analysis of the Phlebiopsis gigantea genome, transcriptome and secretome provides insight into its pioneer colonization strategies of wood.</title>
        <authorList>
            <person name="Hori C."/>
            <person name="Ishida T."/>
            <person name="Igarashi K."/>
            <person name="Samejima M."/>
            <person name="Suzuki H."/>
            <person name="Master E."/>
            <person name="Ferreira P."/>
            <person name="Ruiz-Duenas F.J."/>
            <person name="Held B."/>
            <person name="Canessa P."/>
            <person name="Larrondo L.F."/>
            <person name="Schmoll M."/>
            <person name="Druzhinina I.S."/>
            <person name="Kubicek C.P."/>
            <person name="Gaskell J.A."/>
            <person name="Kersten P."/>
            <person name="St John F."/>
            <person name="Glasner J."/>
            <person name="Sabat G."/>
            <person name="Splinter BonDurant S."/>
            <person name="Syed K."/>
            <person name="Yadav J."/>
            <person name="Mgbeahuruike A.C."/>
            <person name="Kovalchuk A."/>
            <person name="Asiegbu F.O."/>
            <person name="Lackner G."/>
            <person name="Hoffmeister D."/>
            <person name="Rencoret J."/>
            <person name="Gutierrez A."/>
            <person name="Sun H."/>
            <person name="Lindquist E."/>
            <person name="Barry K."/>
            <person name="Riley R."/>
            <person name="Grigoriev I.V."/>
            <person name="Henrissat B."/>
            <person name="Kues U."/>
            <person name="Berka R.M."/>
            <person name="Martinez A.T."/>
            <person name="Covert S.F."/>
            <person name="Blanchette R.A."/>
            <person name="Cullen D."/>
        </authorList>
    </citation>
    <scope>NUCLEOTIDE SEQUENCE [LARGE SCALE GENOMIC DNA]</scope>
    <source>
        <strain evidence="8 9">11061_1 CR5-6</strain>
    </source>
</reference>